<evidence type="ECO:0008006" key="2">
    <source>
        <dbReference type="Google" id="ProtNLM"/>
    </source>
</evidence>
<name>A0A8H7Y2U6_PSICU</name>
<dbReference type="AlphaFoldDB" id="A0A8H7Y2U6"/>
<proteinExistence type="predicted"/>
<reference evidence="1" key="1">
    <citation type="submission" date="2021-02" db="EMBL/GenBank/DDBJ databases">
        <title>Psilocybe cubensis genome.</title>
        <authorList>
            <person name="Mckernan K.J."/>
            <person name="Crawford S."/>
            <person name="Trippe A."/>
            <person name="Kane L.T."/>
            <person name="Mclaughlin S."/>
        </authorList>
    </citation>
    <scope>NUCLEOTIDE SEQUENCE [LARGE SCALE GENOMIC DNA]</scope>
    <source>
        <strain evidence="1">MGC-MH-2018</strain>
    </source>
</reference>
<dbReference type="OrthoDB" id="3256525at2759"/>
<gene>
    <name evidence="1" type="ORF">JR316_003875</name>
</gene>
<sequence>MESWMHRNTAVIDPRQPRYAPILPVEIWEKIFAFATHIPGCFEVDDDYAAIAAFTRDRHGICLSNRYREAMQAKLAFCLVCKYWSRVAQPIIFEHLRIRAGEDASLIADTLKRLSPQKDCREGPGRWTIRIDLVLEGVHAWLPEHTIAMSRIFKHCPNLASFSSAFSTDEPWTYELPKILRRLSQNSRLTRLEVKADHCILPIIEETLGNRLEILWLVPCRCLLSLDRLKTRIVLPNIRALIATAGCETYISRIELPSLRACILGLATMGFPLINRSLVQYCSISNSWGVFANLNDWPSLTTLSVNIGELANLKTSWERHIRHEHLECIMIENIDHMRRQMLMMKLDACTELLMQLDEMLTSLLSPYNFPHLKCVKIFLSVQGRSNTAPILLEEEESLWYTWLNACNDRGVRIEVSGGAMEWTGDEWTDYSPDEVFDML</sequence>
<comment type="caution">
    <text evidence="1">The sequence shown here is derived from an EMBL/GenBank/DDBJ whole genome shotgun (WGS) entry which is preliminary data.</text>
</comment>
<evidence type="ECO:0000313" key="1">
    <source>
        <dbReference type="EMBL" id="KAG5171787.1"/>
    </source>
</evidence>
<accession>A0A8H7Y2U6</accession>
<dbReference type="EMBL" id="JAFIQS010000003">
    <property type="protein sequence ID" value="KAG5171787.1"/>
    <property type="molecule type" value="Genomic_DNA"/>
</dbReference>
<organism evidence="1">
    <name type="scientific">Psilocybe cubensis</name>
    <name type="common">Psychedelic mushroom</name>
    <name type="synonym">Stropharia cubensis</name>
    <dbReference type="NCBI Taxonomy" id="181762"/>
    <lineage>
        <taxon>Eukaryota</taxon>
        <taxon>Fungi</taxon>
        <taxon>Dikarya</taxon>
        <taxon>Basidiomycota</taxon>
        <taxon>Agaricomycotina</taxon>
        <taxon>Agaricomycetes</taxon>
        <taxon>Agaricomycetidae</taxon>
        <taxon>Agaricales</taxon>
        <taxon>Agaricineae</taxon>
        <taxon>Strophariaceae</taxon>
        <taxon>Psilocybe</taxon>
    </lineage>
</organism>
<protein>
    <recommendedName>
        <fullName evidence="2">F-box domain-containing protein</fullName>
    </recommendedName>
</protein>